<evidence type="ECO:0000313" key="2">
    <source>
        <dbReference type="EMBL" id="GGO50563.1"/>
    </source>
</evidence>
<evidence type="ECO:0000313" key="3">
    <source>
        <dbReference type="Proteomes" id="UP000631535"/>
    </source>
</evidence>
<comment type="caution">
    <text evidence="2">The sequence shown here is derived from an EMBL/GenBank/DDBJ whole genome shotgun (WGS) entry which is preliminary data.</text>
</comment>
<name>A0ABQ2MFE8_9ACTN</name>
<accession>A0ABQ2MFE8</accession>
<protein>
    <recommendedName>
        <fullName evidence="4">Lipoprotein</fullName>
    </recommendedName>
</protein>
<dbReference type="EMBL" id="BMMP01000009">
    <property type="protein sequence ID" value="GGO50563.1"/>
    <property type="molecule type" value="Genomic_DNA"/>
</dbReference>
<gene>
    <name evidence="2" type="ORF">GCM10012287_30570</name>
</gene>
<proteinExistence type="predicted"/>
<feature type="region of interest" description="Disordered" evidence="1">
    <location>
        <begin position="32"/>
        <end position="59"/>
    </location>
</feature>
<keyword evidence="3" id="KW-1185">Reference proteome</keyword>
<reference evidence="3" key="1">
    <citation type="journal article" date="2019" name="Int. J. Syst. Evol. Microbiol.">
        <title>The Global Catalogue of Microorganisms (GCM) 10K type strain sequencing project: providing services to taxonomists for standard genome sequencing and annotation.</title>
        <authorList>
            <consortium name="The Broad Institute Genomics Platform"/>
            <consortium name="The Broad Institute Genome Sequencing Center for Infectious Disease"/>
            <person name="Wu L."/>
            <person name="Ma J."/>
        </authorList>
    </citation>
    <scope>NUCLEOTIDE SEQUENCE [LARGE SCALE GENOMIC DNA]</scope>
    <source>
        <strain evidence="3">CGMCC 4.7178</strain>
    </source>
</reference>
<evidence type="ECO:0000256" key="1">
    <source>
        <dbReference type="SAM" id="MobiDB-lite"/>
    </source>
</evidence>
<organism evidence="2 3">
    <name type="scientific">Streptomyces daqingensis</name>
    <dbReference type="NCBI Taxonomy" id="1472640"/>
    <lineage>
        <taxon>Bacteria</taxon>
        <taxon>Bacillati</taxon>
        <taxon>Actinomycetota</taxon>
        <taxon>Actinomycetes</taxon>
        <taxon>Kitasatosporales</taxon>
        <taxon>Streptomycetaceae</taxon>
        <taxon>Streptomyces</taxon>
    </lineage>
</organism>
<evidence type="ECO:0008006" key="4">
    <source>
        <dbReference type="Google" id="ProtNLM"/>
    </source>
</evidence>
<dbReference type="Proteomes" id="UP000631535">
    <property type="component" value="Unassembled WGS sequence"/>
</dbReference>
<sequence length="194" mass="20733">MTKTAPPPASVLKSETAFAFTGALMRDQLPAARAARVRQREEGAPPHEGAPSRPETPRRHRRFVLPVLAAASVVALLGGCSDSGDGTASVSAKGTPPSVEKLGGALECKVKVTKKVEDYRLGSCKKDKTLFTMVTFKDNRAKRGWLDYSKPYGGTYLVGSRWLVLADSDKKLIPVQAKFGGTIEQGASHGHGRS</sequence>